<dbReference type="PANTHER" id="PTHR37988">
    <property type="entry name" value="UPF0592 MEMBRANE PROTEIN C7D4.03C"/>
    <property type="match status" value="1"/>
</dbReference>
<dbReference type="OrthoDB" id="296767at2759"/>
<dbReference type="Proteomes" id="UP000799421">
    <property type="component" value="Unassembled WGS sequence"/>
</dbReference>
<feature type="non-terminal residue" evidence="2">
    <location>
        <position position="818"/>
    </location>
</feature>
<protein>
    <submittedName>
        <fullName evidence="2">DUF1765-domain-containing protein</fullName>
    </submittedName>
</protein>
<feature type="region of interest" description="Disordered" evidence="1">
    <location>
        <begin position="17"/>
        <end position="40"/>
    </location>
</feature>
<feature type="non-terminal residue" evidence="2">
    <location>
        <position position="1"/>
    </location>
</feature>
<evidence type="ECO:0000313" key="3">
    <source>
        <dbReference type="Proteomes" id="UP000799421"/>
    </source>
</evidence>
<feature type="compositionally biased region" description="Acidic residues" evidence="1">
    <location>
        <begin position="665"/>
        <end position="676"/>
    </location>
</feature>
<feature type="region of interest" description="Disordered" evidence="1">
    <location>
        <begin position="643"/>
        <end position="715"/>
    </location>
</feature>
<keyword evidence="3" id="KW-1185">Reference proteome</keyword>
<organism evidence="2 3">
    <name type="scientific">Piedraia hortae CBS 480.64</name>
    <dbReference type="NCBI Taxonomy" id="1314780"/>
    <lineage>
        <taxon>Eukaryota</taxon>
        <taxon>Fungi</taxon>
        <taxon>Dikarya</taxon>
        <taxon>Ascomycota</taxon>
        <taxon>Pezizomycotina</taxon>
        <taxon>Dothideomycetes</taxon>
        <taxon>Dothideomycetidae</taxon>
        <taxon>Capnodiales</taxon>
        <taxon>Piedraiaceae</taxon>
        <taxon>Piedraia</taxon>
    </lineage>
</organism>
<gene>
    <name evidence="2" type="ORF">K470DRAFT_205814</name>
</gene>
<proteinExistence type="predicted"/>
<evidence type="ECO:0000256" key="1">
    <source>
        <dbReference type="SAM" id="MobiDB-lite"/>
    </source>
</evidence>
<feature type="compositionally biased region" description="Polar residues" evidence="1">
    <location>
        <begin position="17"/>
        <end position="30"/>
    </location>
</feature>
<evidence type="ECO:0000313" key="2">
    <source>
        <dbReference type="EMBL" id="KAF2859874.1"/>
    </source>
</evidence>
<dbReference type="EMBL" id="MU005987">
    <property type="protein sequence ID" value="KAF2859874.1"/>
    <property type="molecule type" value="Genomic_DNA"/>
</dbReference>
<reference evidence="2" key="1">
    <citation type="journal article" date="2020" name="Stud. Mycol.">
        <title>101 Dothideomycetes genomes: a test case for predicting lifestyles and emergence of pathogens.</title>
        <authorList>
            <person name="Haridas S."/>
            <person name="Albert R."/>
            <person name="Binder M."/>
            <person name="Bloem J."/>
            <person name="Labutti K."/>
            <person name="Salamov A."/>
            <person name="Andreopoulos B."/>
            <person name="Baker S."/>
            <person name="Barry K."/>
            <person name="Bills G."/>
            <person name="Bluhm B."/>
            <person name="Cannon C."/>
            <person name="Castanera R."/>
            <person name="Culley D."/>
            <person name="Daum C."/>
            <person name="Ezra D."/>
            <person name="Gonzalez J."/>
            <person name="Henrissat B."/>
            <person name="Kuo A."/>
            <person name="Liang C."/>
            <person name="Lipzen A."/>
            <person name="Lutzoni F."/>
            <person name="Magnuson J."/>
            <person name="Mondo S."/>
            <person name="Nolan M."/>
            <person name="Ohm R."/>
            <person name="Pangilinan J."/>
            <person name="Park H.-J."/>
            <person name="Ramirez L."/>
            <person name="Alfaro M."/>
            <person name="Sun H."/>
            <person name="Tritt A."/>
            <person name="Yoshinaga Y."/>
            <person name="Zwiers L.-H."/>
            <person name="Turgeon B."/>
            <person name="Goodwin S."/>
            <person name="Spatafora J."/>
            <person name="Crous P."/>
            <person name="Grigoriev I."/>
        </authorList>
    </citation>
    <scope>NUCLEOTIDE SEQUENCE</scope>
    <source>
        <strain evidence="2">CBS 480.64</strain>
    </source>
</reference>
<dbReference type="InterPro" id="IPR013887">
    <property type="entry name" value="UPF0592"/>
</dbReference>
<dbReference type="Pfam" id="PF08578">
    <property type="entry name" value="DUF1765"/>
    <property type="match status" value="1"/>
</dbReference>
<dbReference type="AlphaFoldDB" id="A0A6A7BXD7"/>
<dbReference type="PANTHER" id="PTHR37988:SF1">
    <property type="entry name" value="UPF0592 MEMBRANE PROTEIN C7D4.03C"/>
    <property type="match status" value="1"/>
</dbReference>
<name>A0A6A7BXD7_9PEZI</name>
<sequence>AVRAVARITMMPKSFSTDRLPNLRPQTPQSVDIPVAAPLPRAPPAKKKDELWNVFRTLDGDYAKFASKSVALKTNVVRTNLLPFLRTYANHASNFTLRAEDLDRRAMILNRWWTGLIEMLHGRNNQSISGTDRPAILDGISGIMDRPEWRLPPSPLSPHCWRTATASSSSAASTSSGASDSVTESVQQHVRAIFIQKLCAQMAFIVDKMSQRHASASLVSFCGKACAYAFLFVPGMAEVLVRLWDLPPEPLRRVLAQNGVGRFDDVGAVAADVAAGFPPALQGLEFASLASYLRKLRTPPLLPPGTANVQWWGRWRERWTGRESDLFYVFVRHFHLLVSDYLAPDANAVERVCAPGVLLVHAQILANLDATIHRASGRPMHDQTSSSAVEGVLANPDAVVAPLPLPQTNAIRLMAENRLIMLIRDFLSEGTSERLEARIWFASAFAGLLEAAAKGTTVYDQSACQTLLDFLEEALLILVRFELRPDMPRVIDSAFWLVVFRRMIESHNTMTEIRLYSFLYTVWPTYVSSADRKRDMCLGFLLDEEVFDSRFNHWCPMVRAYFMRLLCWRLGRPELNCGPDEVMILNVLQERLNEQWGHYLWLRHQAELNHLLPPTTAPCNPAPSRRLLIVRTDCQPTMGRTLLSLDSLARPPPTVQQEQPRRDFEVDDDDDEEDDGGGGIGAGIGSFIRKMVHSPKKSALPTTPNHGEKRTRPPRQSYFKFSLECPPGKGMMGGLRLSPPKLPPQALAVQRSNGDAELGATEPQGRVRVNARYCGRALAEWGVVLGECAIFLERRRHEGVPSICLVETPALGVEVFRK</sequence>
<accession>A0A6A7BXD7</accession>